<dbReference type="EMBL" id="QLTW01000301">
    <property type="protein sequence ID" value="MBT9146077.1"/>
    <property type="molecule type" value="Genomic_DNA"/>
</dbReference>
<gene>
    <name evidence="3" type="ORF">DDT42_01956</name>
</gene>
<evidence type="ECO:0000259" key="2">
    <source>
        <dbReference type="Pfam" id="PF01433"/>
    </source>
</evidence>
<dbReference type="SUPFAM" id="SSF63737">
    <property type="entry name" value="Leukotriene A4 hydrolase N-terminal domain"/>
    <property type="match status" value="1"/>
</dbReference>
<organism evidence="3 4">
    <name type="scientific">Psychracetigena formicireducens</name>
    <dbReference type="NCBI Taxonomy" id="2986056"/>
    <lineage>
        <taxon>Bacteria</taxon>
        <taxon>Bacillati</taxon>
        <taxon>Candidatus Lithacetigenota</taxon>
        <taxon>Candidatus Psychracetigena</taxon>
    </lineage>
</organism>
<feature type="chain" id="PRO_5039688595" description="Peptidase M1 membrane alanine aminopeptidase domain-containing protein" evidence="1">
    <location>
        <begin position="19"/>
        <end position="540"/>
    </location>
</feature>
<feature type="signal peptide" evidence="1">
    <location>
        <begin position="1"/>
        <end position="18"/>
    </location>
</feature>
<protein>
    <recommendedName>
        <fullName evidence="2">Peptidase M1 membrane alanine aminopeptidase domain-containing protein</fullName>
    </recommendedName>
</protein>
<accession>A0A9E2BJ39</accession>
<dbReference type="GO" id="GO:0016020">
    <property type="term" value="C:membrane"/>
    <property type="evidence" value="ECO:0007669"/>
    <property type="project" value="TreeGrafter"/>
</dbReference>
<sequence length="540" mass="62493">MSNACFKRLIFFCGFLLAANNAKGQAIWDKPLDSLRGTLYPHRAAVDVTYYDIFVDPRYYSQTIEGRTIIYFSLLIEQAILQWELSKNFSISNLLLDGNNIDLLHRKEDHFFINSKQLKVGNHTLEVRYKGKPVVSQKPPWEGGFVWHSFPNSNDYFIGTTVEGEGALLWYPCKDHLSDKPNGARVSALVEAGYSLVCGGVKKVNQLIAGAKYFQSWEYSYPVPTYSIAINIGKYVHFTDSLRQSNGKSLALDYYVFKDNYSKAKKHFEFTKTMLSHFDTLFGPYPFFDDGYGLVETPYWGMEHQGAIAYGNNFQLNEFGFDFILVHESAHEYWGNNISTSDHGAMYIQEGFCTYTESLLLERWKGTEAMEQYLSKQRQLIENNQPILGPLGINFTQNSTDIYYKHSLVLHTLRKLLKNDKKFFEYLNILQSNYLYHAFNVSLFDEIMKQHLGKRIADLHRFYLTNLNYPKVNVYIYNNKLVFECDELLLSSQLSLIMNNNPLKITFDQSKIILPISGVTKASFVFPKNLLIDWFVIDKR</sequence>
<keyword evidence="1" id="KW-0732">Signal</keyword>
<dbReference type="Proteomes" id="UP000811545">
    <property type="component" value="Unassembled WGS sequence"/>
</dbReference>
<dbReference type="GO" id="GO:0008270">
    <property type="term" value="F:zinc ion binding"/>
    <property type="evidence" value="ECO:0007669"/>
    <property type="project" value="InterPro"/>
</dbReference>
<dbReference type="InterPro" id="IPR014782">
    <property type="entry name" value="Peptidase_M1_dom"/>
</dbReference>
<dbReference type="Pfam" id="PF01433">
    <property type="entry name" value="Peptidase_M1"/>
    <property type="match status" value="1"/>
</dbReference>
<evidence type="ECO:0000313" key="4">
    <source>
        <dbReference type="Proteomes" id="UP000811545"/>
    </source>
</evidence>
<comment type="caution">
    <text evidence="3">The sequence shown here is derived from an EMBL/GenBank/DDBJ whole genome shotgun (WGS) entry which is preliminary data.</text>
</comment>
<proteinExistence type="predicted"/>
<dbReference type="Gene3D" id="2.60.40.1730">
    <property type="entry name" value="tricorn interacting facor f3 domain"/>
    <property type="match status" value="1"/>
</dbReference>
<reference evidence="3 4" key="1">
    <citation type="journal article" date="2021" name="bioRxiv">
        <title>Unique metabolic strategies in Hadean analogues reveal hints for primordial physiology.</title>
        <authorList>
            <person name="Nobu M.K."/>
            <person name="Nakai R."/>
            <person name="Tamazawa S."/>
            <person name="Mori H."/>
            <person name="Toyoda A."/>
            <person name="Ijiri A."/>
            <person name="Suzuki S."/>
            <person name="Kurokawa K."/>
            <person name="Kamagata Y."/>
            <person name="Tamaki H."/>
        </authorList>
    </citation>
    <scope>NUCLEOTIDE SEQUENCE [LARGE SCALE GENOMIC DNA]</scope>
    <source>
        <strain evidence="3">BS525</strain>
    </source>
</reference>
<evidence type="ECO:0000256" key="1">
    <source>
        <dbReference type="SAM" id="SignalP"/>
    </source>
</evidence>
<dbReference type="GO" id="GO:0042277">
    <property type="term" value="F:peptide binding"/>
    <property type="evidence" value="ECO:0007669"/>
    <property type="project" value="TreeGrafter"/>
</dbReference>
<feature type="domain" description="Peptidase M1 membrane alanine aminopeptidase" evidence="2">
    <location>
        <begin position="321"/>
        <end position="459"/>
    </location>
</feature>
<dbReference type="GO" id="GO:0070006">
    <property type="term" value="F:metalloaminopeptidase activity"/>
    <property type="evidence" value="ECO:0007669"/>
    <property type="project" value="TreeGrafter"/>
</dbReference>
<dbReference type="InterPro" id="IPR027268">
    <property type="entry name" value="Peptidase_M4/M1_CTD_sf"/>
</dbReference>
<dbReference type="PANTHER" id="PTHR11533:SF174">
    <property type="entry name" value="PUROMYCIN-SENSITIVE AMINOPEPTIDASE-RELATED"/>
    <property type="match status" value="1"/>
</dbReference>
<dbReference type="GO" id="GO:0005737">
    <property type="term" value="C:cytoplasm"/>
    <property type="evidence" value="ECO:0007669"/>
    <property type="project" value="TreeGrafter"/>
</dbReference>
<evidence type="ECO:0000313" key="3">
    <source>
        <dbReference type="EMBL" id="MBT9146077.1"/>
    </source>
</evidence>
<dbReference type="Gene3D" id="1.10.390.10">
    <property type="entry name" value="Neutral Protease Domain 2"/>
    <property type="match status" value="1"/>
</dbReference>
<dbReference type="GO" id="GO:0043171">
    <property type="term" value="P:peptide catabolic process"/>
    <property type="evidence" value="ECO:0007669"/>
    <property type="project" value="TreeGrafter"/>
</dbReference>
<dbReference type="GO" id="GO:0005615">
    <property type="term" value="C:extracellular space"/>
    <property type="evidence" value="ECO:0007669"/>
    <property type="project" value="TreeGrafter"/>
</dbReference>
<dbReference type="InterPro" id="IPR042097">
    <property type="entry name" value="Aminopeptidase_N-like_N_sf"/>
</dbReference>
<dbReference type="SUPFAM" id="SSF55486">
    <property type="entry name" value="Metalloproteases ('zincins'), catalytic domain"/>
    <property type="match status" value="1"/>
</dbReference>
<dbReference type="InterPro" id="IPR050344">
    <property type="entry name" value="Peptidase_M1_aminopeptidases"/>
</dbReference>
<dbReference type="AlphaFoldDB" id="A0A9E2BJ39"/>
<name>A0A9E2BJ39_PSYF1</name>
<dbReference type="PANTHER" id="PTHR11533">
    <property type="entry name" value="PROTEASE M1 ZINC METALLOPROTEASE"/>
    <property type="match status" value="1"/>
</dbReference>